<dbReference type="PANTHER" id="PTHR43649:SF12">
    <property type="entry name" value="DIACETYLCHITOBIOSE BINDING PROTEIN DASA"/>
    <property type="match status" value="1"/>
</dbReference>
<dbReference type="Gene3D" id="3.40.190.10">
    <property type="entry name" value="Periplasmic binding protein-like II"/>
    <property type="match status" value="1"/>
</dbReference>
<dbReference type="PROSITE" id="PS51257">
    <property type="entry name" value="PROKAR_LIPOPROTEIN"/>
    <property type="match status" value="1"/>
</dbReference>
<evidence type="ECO:0000256" key="1">
    <source>
        <dbReference type="SAM" id="MobiDB-lite"/>
    </source>
</evidence>
<comment type="caution">
    <text evidence="3">The sequence shown here is derived from an EMBL/GenBank/DDBJ whole genome shotgun (WGS) entry which is preliminary data.</text>
</comment>
<gene>
    <name evidence="3" type="ORF">HII30_14885</name>
</gene>
<dbReference type="InterPro" id="IPR050490">
    <property type="entry name" value="Bact_solute-bd_prot1"/>
</dbReference>
<dbReference type="PANTHER" id="PTHR43649">
    <property type="entry name" value="ARABINOSE-BINDING PROTEIN-RELATED"/>
    <property type="match status" value="1"/>
</dbReference>
<dbReference type="SUPFAM" id="SSF53850">
    <property type="entry name" value="Periplasmic binding protein-like II"/>
    <property type="match status" value="1"/>
</dbReference>
<feature type="signal peptide" evidence="2">
    <location>
        <begin position="1"/>
        <end position="27"/>
    </location>
</feature>
<reference evidence="3 4" key="1">
    <citation type="submission" date="2020-04" db="EMBL/GenBank/DDBJ databases">
        <title>Paenibacillus algicola sp. nov., a novel marine bacterium producing alginate lyase.</title>
        <authorList>
            <person name="Huang H."/>
        </authorList>
    </citation>
    <scope>NUCLEOTIDE SEQUENCE [LARGE SCALE GENOMIC DNA]</scope>
    <source>
        <strain evidence="3 4">L7-75</strain>
    </source>
</reference>
<feature type="region of interest" description="Disordered" evidence="1">
    <location>
        <begin position="440"/>
        <end position="460"/>
    </location>
</feature>
<sequence length="460" mass="50544">MKKNKWLHTSMALILAAALTACSSSGAVENETSAESTDGTTKLVYWTMDRHDAGYIEDKIKEYESLNPGIDIEMKVMAENYAQSVDIAFSSKQAPDILKVTSLPTWVKKGYVEPFDDHMSDEMKERFKDLIIEEKNMIDGKVYSLPNTGQFWRLIYNVDLFEKAGIQEPPATLDEMVAAAKKITEVGKESGAYGFAGNFKSPSGFERVAYPTTTLGKGMVSEGYNFKTGQFDFTVYKDVAVALRQIREDGSMLPGSESLDVDPLRAQFAQGKIGMYFNHSVEPSVFKSQFPTEVRWAAAMPPTVDGERNGAAEVISGTYLALSKNSEHKEEAWKFIEWMYSDEVQVAYQEAGNGVSVIPSVAAKAGAPDIAGIEYFLPTNEDAIYPANPTGVTEGRVEGVKKGDIFNKFIFSGGDLDKDLADLNARYNAALEKARAAGDTNVQPMPDFNPGDLKGTLVKE</sequence>
<proteinExistence type="predicted"/>
<keyword evidence="2" id="KW-0732">Signal</keyword>
<protein>
    <submittedName>
        <fullName evidence="3">Extracellular solute-binding protein</fullName>
    </submittedName>
</protein>
<dbReference type="RefSeq" id="WP_169505833.1">
    <property type="nucleotide sequence ID" value="NZ_JABBPN010000014.1"/>
</dbReference>
<evidence type="ECO:0000313" key="3">
    <source>
        <dbReference type="EMBL" id="NMO97048.1"/>
    </source>
</evidence>
<feature type="chain" id="PRO_5032462806" evidence="2">
    <location>
        <begin position="28"/>
        <end position="460"/>
    </location>
</feature>
<dbReference type="EMBL" id="JABBPN010000014">
    <property type="protein sequence ID" value="NMO97048.1"/>
    <property type="molecule type" value="Genomic_DNA"/>
</dbReference>
<keyword evidence="4" id="KW-1185">Reference proteome</keyword>
<name>A0A848M781_PAELE</name>
<organism evidence="3 4">
    <name type="scientific">Paenibacillus lemnae</name>
    <dbReference type="NCBI Taxonomy" id="1330551"/>
    <lineage>
        <taxon>Bacteria</taxon>
        <taxon>Bacillati</taxon>
        <taxon>Bacillota</taxon>
        <taxon>Bacilli</taxon>
        <taxon>Bacillales</taxon>
        <taxon>Paenibacillaceae</taxon>
        <taxon>Paenibacillus</taxon>
    </lineage>
</organism>
<dbReference type="Proteomes" id="UP000565468">
    <property type="component" value="Unassembled WGS sequence"/>
</dbReference>
<evidence type="ECO:0000313" key="4">
    <source>
        <dbReference type="Proteomes" id="UP000565468"/>
    </source>
</evidence>
<dbReference type="AlphaFoldDB" id="A0A848M781"/>
<evidence type="ECO:0000256" key="2">
    <source>
        <dbReference type="SAM" id="SignalP"/>
    </source>
</evidence>
<accession>A0A848M781</accession>
<dbReference type="InterPro" id="IPR006059">
    <property type="entry name" value="SBP"/>
</dbReference>
<dbReference type="Pfam" id="PF01547">
    <property type="entry name" value="SBP_bac_1"/>
    <property type="match status" value="1"/>
</dbReference>